<dbReference type="InterPro" id="IPR029400">
    <property type="entry name" value="TINF2_N"/>
</dbReference>
<dbReference type="GO" id="GO:0070187">
    <property type="term" value="C:shelterin complex"/>
    <property type="evidence" value="ECO:0007669"/>
    <property type="project" value="InterPro"/>
</dbReference>
<dbReference type="PROSITE" id="PS00028">
    <property type="entry name" value="ZINC_FINGER_C2H2_1"/>
    <property type="match status" value="3"/>
</dbReference>
<feature type="region of interest" description="Disordered" evidence="6">
    <location>
        <begin position="251"/>
        <end position="313"/>
    </location>
</feature>
<dbReference type="GO" id="GO:1904356">
    <property type="term" value="P:regulation of telomere maintenance via telomere lengthening"/>
    <property type="evidence" value="ECO:0007669"/>
    <property type="project" value="TreeGrafter"/>
</dbReference>
<dbReference type="RefSeq" id="XP_029308918.1">
    <property type="nucleotide sequence ID" value="XM_029453058.1"/>
</dbReference>
<feature type="region of interest" description="Disordered" evidence="6">
    <location>
        <begin position="922"/>
        <end position="961"/>
    </location>
</feature>
<evidence type="ECO:0000256" key="3">
    <source>
        <dbReference type="ARBA" id="ARBA00022771"/>
    </source>
</evidence>
<feature type="region of interest" description="Disordered" evidence="6">
    <location>
        <begin position="381"/>
        <end position="400"/>
    </location>
</feature>
<reference evidence="9 10" key="1">
    <citation type="submission" date="2025-04" db="UniProtKB">
        <authorList>
            <consortium name="RefSeq"/>
        </authorList>
    </citation>
    <scope>IDENTIFICATION</scope>
</reference>
<gene>
    <name evidence="9 10" type="primary">LOC115022161</name>
</gene>
<dbReference type="GO" id="GO:0008270">
    <property type="term" value="F:zinc ion binding"/>
    <property type="evidence" value="ECO:0007669"/>
    <property type="project" value="UniProtKB-KW"/>
</dbReference>
<evidence type="ECO:0000256" key="5">
    <source>
        <dbReference type="PROSITE-ProRule" id="PRU00042"/>
    </source>
</evidence>
<dbReference type="GO" id="GO:0016233">
    <property type="term" value="P:telomere capping"/>
    <property type="evidence" value="ECO:0007669"/>
    <property type="project" value="InterPro"/>
</dbReference>
<feature type="region of interest" description="Disordered" evidence="6">
    <location>
        <begin position="446"/>
        <end position="500"/>
    </location>
</feature>
<evidence type="ECO:0000313" key="9">
    <source>
        <dbReference type="RefSeq" id="XP_029308917.1"/>
    </source>
</evidence>
<dbReference type="InterPro" id="IPR039098">
    <property type="entry name" value="TINF2"/>
</dbReference>
<dbReference type="Gene3D" id="3.30.160.60">
    <property type="entry name" value="Classic Zinc Finger"/>
    <property type="match status" value="2"/>
</dbReference>
<sequence>MSKILTDHGFLSLSSLRLIVPPLQLVSVALWEIVKQGAMMYYGLLEEFVTTVLDTVPELLTYTERAQLVMGLRAKVVLELCRNDDFASLQAIQPHLSRLKTYITNQDKETSSSEVKASVTNFLKLVHTLLDDTCQRDIFYQKTFPTVFGPEYDSALQALMRKFLFNLQKLLPVPNLEQTSLWFSLSPSILKECVDFMNQPEPLHTLIQHHKQHGHKVPQASSSSGDDCILSSLSYHLPNVDIEERGALKDEGGALKDEKENFKETNSKLKRDVERDARQHVDDLTEDQGASVEVILQPSDESESNDNDDVGKKGFRHLKTASSTSSKTFNCLVCGQDFDSPSKLKKHQITQSGCCSKTVGPSNSADQNRFLEKLNLHPKPKTCVENKTSTSENKLSSTLDPSNLNSLANFEQSNDDDARLVCHVCDKVFTYPKSFDRHQRNCVVSRKRQAETDTQCSTSLPRPSKANPVVKTKDSSPSETEAGLSNVVPHESTSSDSKMKRSSRVKQCSVCGKTFTWCADLTRHMRSHTELKDDKENFKETNSKLKRDVERDARQHVDDLTEDQGASVEVILQPSDESESNDNDDVGKKGFRHLKTASSTSSKTFNCLVCGQDFDSPSKLKKHQITQSGCCSKTVGPSNSADQNRFLENLNLHPKPKTCVENKTSTSENELSSTRDPSNLNSLANFEQSNDDDARLVCHVCDKVFTYPKSFDRHQRNCVVSRKRQAETDMQCSTSLPRPSKANPVVKTKDSSPSETEAGLSNVVPHESTSSDSKMKRSSRVKQCSVCGKTFTWCADLTRHMRSHTEQYSCAHCGKDFDSYEDCESHQEEKCRVSNQCSQDNSASNANIRNQENIVASSSITQIPSISNASANSQAKSPLTCQECGQGFTYSKSFEKHKSKCSQRAPKKRKERANENNFVINARHLRSAENTNAKASSEIKESESAKSPTSADNADGPQTKSRSIKCTLCENKFSEIVLMKRHYFTSHKVRTGSTSANQKLVPVLCLQQLLHKASSTK</sequence>
<keyword evidence="3 5" id="KW-0863">Zinc-finger</keyword>
<feature type="compositionally biased region" description="Polar residues" evidence="6">
    <location>
        <begin position="661"/>
        <end position="685"/>
    </location>
</feature>
<dbReference type="FunFam" id="3.30.160.60:FF:000340">
    <property type="entry name" value="zinc finger protein 473 isoform X1"/>
    <property type="match status" value="2"/>
</dbReference>
<keyword evidence="8" id="KW-1185">Reference proteome</keyword>
<feature type="domain" description="C2H2-type" evidence="7">
    <location>
        <begin position="696"/>
        <end position="725"/>
    </location>
</feature>
<feature type="domain" description="C2H2-type" evidence="7">
    <location>
        <begin position="506"/>
        <end position="533"/>
    </location>
</feature>
<evidence type="ECO:0000313" key="10">
    <source>
        <dbReference type="RefSeq" id="XP_029308918.1"/>
    </source>
</evidence>
<feature type="region of interest" description="Disordered" evidence="6">
    <location>
        <begin position="542"/>
        <end position="589"/>
    </location>
</feature>
<evidence type="ECO:0000259" key="7">
    <source>
        <dbReference type="PROSITE" id="PS50157"/>
    </source>
</evidence>
<accession>A0A6J2RHJ1</accession>
<feature type="compositionally biased region" description="Basic and acidic residues" evidence="6">
    <location>
        <begin position="542"/>
        <end position="559"/>
    </location>
</feature>
<evidence type="ECO:0000256" key="2">
    <source>
        <dbReference type="ARBA" id="ARBA00022737"/>
    </source>
</evidence>
<evidence type="ECO:0000256" key="1">
    <source>
        <dbReference type="ARBA" id="ARBA00022723"/>
    </source>
</evidence>
<feature type="domain" description="C2H2-type" evidence="7">
    <location>
        <begin position="879"/>
        <end position="906"/>
    </location>
</feature>
<evidence type="ECO:0000313" key="8">
    <source>
        <dbReference type="Proteomes" id="UP000504630"/>
    </source>
</evidence>
<dbReference type="Pfam" id="PF14973">
    <property type="entry name" value="TINF2_N"/>
    <property type="match status" value="1"/>
</dbReference>
<keyword evidence="2" id="KW-0677">Repeat</keyword>
<dbReference type="RefSeq" id="XP_029308917.1">
    <property type="nucleotide sequence ID" value="XM_029453057.1"/>
</dbReference>
<dbReference type="OrthoDB" id="8922241at2759"/>
<feature type="compositionally biased region" description="Polar residues" evidence="6">
    <location>
        <begin position="452"/>
        <end position="461"/>
    </location>
</feature>
<dbReference type="KEGG" id="cgob:115022161"/>
<dbReference type="AlphaFoldDB" id="A0A6J2RHJ1"/>
<dbReference type="InterPro" id="IPR013087">
    <property type="entry name" value="Znf_C2H2_type"/>
</dbReference>
<dbReference type="GO" id="GO:0042162">
    <property type="term" value="F:telomeric DNA binding"/>
    <property type="evidence" value="ECO:0007669"/>
    <property type="project" value="TreeGrafter"/>
</dbReference>
<feature type="compositionally biased region" description="Polar residues" evidence="6">
    <location>
        <begin position="948"/>
        <end position="961"/>
    </location>
</feature>
<protein>
    <submittedName>
        <fullName evidence="9 10">Zinc finger protein 91-like isoform X1</fullName>
    </submittedName>
</protein>
<feature type="domain" description="C2H2-type" evidence="7">
    <location>
        <begin position="605"/>
        <end position="629"/>
    </location>
</feature>
<dbReference type="PANTHER" id="PTHR15512">
    <property type="entry name" value="TERF1-INTERACTING NUCLEAR FACTOR 2"/>
    <property type="match status" value="1"/>
</dbReference>
<dbReference type="PROSITE" id="PS50157">
    <property type="entry name" value="ZINC_FINGER_C2H2_2"/>
    <property type="match status" value="7"/>
</dbReference>
<dbReference type="InterPro" id="IPR036236">
    <property type="entry name" value="Znf_C2H2_sf"/>
</dbReference>
<proteinExistence type="predicted"/>
<organism evidence="8 9">
    <name type="scientific">Cottoperca gobio</name>
    <name type="common">Frogmouth</name>
    <name type="synonym">Aphritis gobio</name>
    <dbReference type="NCBI Taxonomy" id="56716"/>
    <lineage>
        <taxon>Eukaryota</taxon>
        <taxon>Metazoa</taxon>
        <taxon>Chordata</taxon>
        <taxon>Craniata</taxon>
        <taxon>Vertebrata</taxon>
        <taxon>Euteleostomi</taxon>
        <taxon>Actinopterygii</taxon>
        <taxon>Neopterygii</taxon>
        <taxon>Teleostei</taxon>
        <taxon>Neoteleostei</taxon>
        <taxon>Acanthomorphata</taxon>
        <taxon>Eupercaria</taxon>
        <taxon>Perciformes</taxon>
        <taxon>Notothenioidei</taxon>
        <taxon>Bovichtidae</taxon>
        <taxon>Cottoperca</taxon>
    </lineage>
</organism>
<evidence type="ECO:0000256" key="6">
    <source>
        <dbReference type="SAM" id="MobiDB-lite"/>
    </source>
</evidence>
<dbReference type="GeneID" id="115022161"/>
<feature type="domain" description="C2H2-type" evidence="7">
    <location>
        <begin position="420"/>
        <end position="449"/>
    </location>
</feature>
<dbReference type="Proteomes" id="UP000504630">
    <property type="component" value="Chromosome 17"/>
</dbReference>
<dbReference type="Pfam" id="PF00096">
    <property type="entry name" value="zf-C2H2"/>
    <property type="match status" value="6"/>
</dbReference>
<dbReference type="PANTHER" id="PTHR15512:SF0">
    <property type="entry name" value="TERF1-INTERACTING NUCLEAR FACTOR 2"/>
    <property type="match status" value="1"/>
</dbReference>
<keyword evidence="4" id="KW-0862">Zinc</keyword>
<dbReference type="SUPFAM" id="SSF57667">
    <property type="entry name" value="beta-beta-alpha zinc fingers"/>
    <property type="match status" value="3"/>
</dbReference>
<feature type="compositionally biased region" description="Polar residues" evidence="6">
    <location>
        <begin position="385"/>
        <end position="400"/>
    </location>
</feature>
<feature type="domain" description="C2H2-type" evidence="7">
    <location>
        <begin position="782"/>
        <end position="809"/>
    </location>
</feature>
<name>A0A6J2RHJ1_COTGO</name>
<feature type="domain" description="C2H2-type" evidence="7">
    <location>
        <begin position="329"/>
        <end position="353"/>
    </location>
</feature>
<dbReference type="CDD" id="cd11657">
    <property type="entry name" value="TIN2_N"/>
    <property type="match status" value="1"/>
</dbReference>
<keyword evidence="1" id="KW-0479">Metal-binding</keyword>
<evidence type="ECO:0000256" key="4">
    <source>
        <dbReference type="ARBA" id="ARBA00022833"/>
    </source>
</evidence>
<dbReference type="SMART" id="SM00355">
    <property type="entry name" value="ZnF_C2H2"/>
    <property type="match status" value="9"/>
</dbReference>
<feature type="region of interest" description="Disordered" evidence="6">
    <location>
        <begin position="729"/>
        <end position="776"/>
    </location>
</feature>
<feature type="region of interest" description="Disordered" evidence="6">
    <location>
        <begin position="654"/>
        <end position="685"/>
    </location>
</feature>
<feature type="compositionally biased region" description="Basic and acidic residues" evidence="6">
    <location>
        <begin position="251"/>
        <end position="283"/>
    </location>
</feature>